<dbReference type="EMBL" id="CP090031">
    <property type="protein sequence ID" value="UPK91372.1"/>
    <property type="molecule type" value="Genomic_DNA"/>
</dbReference>
<reference evidence="1" key="1">
    <citation type="submission" date="2021-11" db="EMBL/GenBank/DDBJ databases">
        <title>Fusarium solani-melongenae Genome sequencing and assembly.</title>
        <authorList>
            <person name="Xie S."/>
            <person name="Huang L."/>
            <person name="Zhang X."/>
        </authorList>
    </citation>
    <scope>NUCLEOTIDE SEQUENCE</scope>
    <source>
        <strain evidence="1">CRI 24-3</strain>
    </source>
</reference>
<organism evidence="1 2">
    <name type="scientific">Fusarium solani subsp. cucurbitae</name>
    <name type="common">Neocosmosporum cucurbitae</name>
    <dbReference type="NCBI Taxonomy" id="2747967"/>
    <lineage>
        <taxon>Eukaryota</taxon>
        <taxon>Fungi</taxon>
        <taxon>Dikarya</taxon>
        <taxon>Ascomycota</taxon>
        <taxon>Pezizomycotina</taxon>
        <taxon>Sordariomycetes</taxon>
        <taxon>Hypocreomycetidae</taxon>
        <taxon>Hypocreales</taxon>
        <taxon>Nectriaceae</taxon>
        <taxon>Fusarium</taxon>
        <taxon>Fusarium solani species complex</taxon>
    </lineage>
</organism>
<dbReference type="Proteomes" id="UP000830768">
    <property type="component" value="Chromosome 2"/>
</dbReference>
<evidence type="ECO:0000313" key="2">
    <source>
        <dbReference type="Proteomes" id="UP000830768"/>
    </source>
</evidence>
<accession>A0ACD3YR30</accession>
<sequence length="306" mass="34942">MAVDAPVSAPVRTSSPVPYSVIYSVPEGEILEPLPTPEEIEDSTELFSQRQARCTARVGRGYVVKFGSVVDPVEGENMTFVRQHARGARVPKVYAIYQREVTPHTTITYIIMEYIAGHPLEALWGSLNTSQKRDVCTQLRDAFVSLRAAPGLGYFGSVDRTKPRDDIFWADVPHRRDAGAVNTEAEFIQALVDKYTVYCGNIEPQKTDYYRRVLPTALKGNNDSVFTHNDLRRKNILISNDGTVVLLGWAYAGWYPSYWDYAKAIHHCDWRDDWHEYIGLILEEYPNQVPWVSTLRNDLWNTRIVR</sequence>
<name>A0ACD3YR30_FUSSC</name>
<protein>
    <submittedName>
        <fullName evidence="1">Uncharacterized protein</fullName>
    </submittedName>
</protein>
<gene>
    <name evidence="1" type="ORF">LCI18_002307</name>
</gene>
<evidence type="ECO:0000313" key="1">
    <source>
        <dbReference type="EMBL" id="UPK91372.1"/>
    </source>
</evidence>
<keyword evidence="2" id="KW-1185">Reference proteome</keyword>
<proteinExistence type="predicted"/>